<dbReference type="AlphaFoldDB" id="A0A1I7WC82"/>
<dbReference type="Proteomes" id="UP000095283">
    <property type="component" value="Unplaced"/>
</dbReference>
<dbReference type="WBParaSite" id="Hba_02292">
    <property type="protein sequence ID" value="Hba_02292"/>
    <property type="gene ID" value="Hba_02292"/>
</dbReference>
<keyword evidence="1" id="KW-1185">Reference proteome</keyword>
<reference evidence="2" key="1">
    <citation type="submission" date="2016-11" db="UniProtKB">
        <authorList>
            <consortium name="WormBaseParasite"/>
        </authorList>
    </citation>
    <scope>IDENTIFICATION</scope>
</reference>
<sequence length="98" mass="11018">MWKVEILASSNNMFLSLEDMLSKDVVWELCSTTATRTCYVINYLTLQLKLYSRIFKLMPSKLVVGGPALIPNLLTKGRGLTSFEGIEGRTLHTVTDFS</sequence>
<accession>A0A1I7WC82</accession>
<name>A0A1I7WC82_HETBA</name>
<proteinExistence type="predicted"/>
<organism evidence="1 2">
    <name type="scientific">Heterorhabditis bacteriophora</name>
    <name type="common">Entomopathogenic nematode worm</name>
    <dbReference type="NCBI Taxonomy" id="37862"/>
    <lineage>
        <taxon>Eukaryota</taxon>
        <taxon>Metazoa</taxon>
        <taxon>Ecdysozoa</taxon>
        <taxon>Nematoda</taxon>
        <taxon>Chromadorea</taxon>
        <taxon>Rhabditida</taxon>
        <taxon>Rhabditina</taxon>
        <taxon>Rhabditomorpha</taxon>
        <taxon>Strongyloidea</taxon>
        <taxon>Heterorhabditidae</taxon>
        <taxon>Heterorhabditis</taxon>
    </lineage>
</organism>
<protein>
    <submittedName>
        <fullName evidence="2">RibD_C domain-containing protein</fullName>
    </submittedName>
</protein>
<evidence type="ECO:0000313" key="2">
    <source>
        <dbReference type="WBParaSite" id="Hba_02292"/>
    </source>
</evidence>
<evidence type="ECO:0000313" key="1">
    <source>
        <dbReference type="Proteomes" id="UP000095283"/>
    </source>
</evidence>